<gene>
    <name evidence="2" type="ORF">OSTQU699_LOCUS2674</name>
</gene>
<reference evidence="2" key="1">
    <citation type="submission" date="2020-12" db="EMBL/GenBank/DDBJ databases">
        <authorList>
            <person name="Iha C."/>
        </authorList>
    </citation>
    <scope>NUCLEOTIDE SEQUENCE</scope>
</reference>
<dbReference type="AlphaFoldDB" id="A0A8S1IQ68"/>
<evidence type="ECO:0000313" key="3">
    <source>
        <dbReference type="Proteomes" id="UP000708148"/>
    </source>
</evidence>
<dbReference type="EMBL" id="CAJHUC010000640">
    <property type="protein sequence ID" value="CAD7697313.1"/>
    <property type="molecule type" value="Genomic_DNA"/>
</dbReference>
<accession>A0A8S1IQ68</accession>
<keyword evidence="1" id="KW-0732">Signal</keyword>
<evidence type="ECO:0000256" key="1">
    <source>
        <dbReference type="SAM" id="SignalP"/>
    </source>
</evidence>
<comment type="caution">
    <text evidence="2">The sequence shown here is derived from an EMBL/GenBank/DDBJ whole genome shotgun (WGS) entry which is preliminary data.</text>
</comment>
<dbReference type="OrthoDB" id="572708at2759"/>
<evidence type="ECO:0000313" key="2">
    <source>
        <dbReference type="EMBL" id="CAD7697313.1"/>
    </source>
</evidence>
<evidence type="ECO:0008006" key="4">
    <source>
        <dbReference type="Google" id="ProtNLM"/>
    </source>
</evidence>
<dbReference type="Proteomes" id="UP000708148">
    <property type="component" value="Unassembled WGS sequence"/>
</dbReference>
<feature type="signal peptide" evidence="1">
    <location>
        <begin position="1"/>
        <end position="19"/>
    </location>
</feature>
<sequence length="166" mass="16528">MKPFLVAAVLMCTVAWASAQDFPDDIGLCGEGVCMVTPVIKDDQGDAIGVGPVSATVAQDTPGGYPAVIALCGRGRCITVPVMAEGMTQDEAVEAEGVAAAGDWPDSIGLCGQGQCMVTPVNKNDAGVGISVGPVPSDNLGAAGDYPEFVGLCGRGVCAALPVVSS</sequence>
<name>A0A8S1IQ68_9CHLO</name>
<organism evidence="2 3">
    <name type="scientific">Ostreobium quekettii</name>
    <dbReference type="NCBI Taxonomy" id="121088"/>
    <lineage>
        <taxon>Eukaryota</taxon>
        <taxon>Viridiplantae</taxon>
        <taxon>Chlorophyta</taxon>
        <taxon>core chlorophytes</taxon>
        <taxon>Ulvophyceae</taxon>
        <taxon>TCBD clade</taxon>
        <taxon>Bryopsidales</taxon>
        <taxon>Ostreobineae</taxon>
        <taxon>Ostreobiaceae</taxon>
        <taxon>Ostreobium</taxon>
    </lineage>
</organism>
<proteinExistence type="predicted"/>
<feature type="chain" id="PRO_5035787735" description="Secreted protein" evidence="1">
    <location>
        <begin position="20"/>
        <end position="166"/>
    </location>
</feature>
<keyword evidence="3" id="KW-1185">Reference proteome</keyword>
<protein>
    <recommendedName>
        <fullName evidence="4">Secreted protein</fullName>
    </recommendedName>
</protein>